<dbReference type="InterPro" id="IPR043129">
    <property type="entry name" value="ATPase_NBD"/>
</dbReference>
<comment type="pathway">
    <text evidence="4 16">Cofactor biosynthesis; coenzyme A biosynthesis; CoA from (R)-pantothenate: step 1/5.</text>
</comment>
<comment type="cofactor">
    <cofactor evidence="16">
        <name>NH4(+)</name>
        <dbReference type="ChEBI" id="CHEBI:28938"/>
    </cofactor>
    <cofactor evidence="16">
        <name>K(+)</name>
        <dbReference type="ChEBI" id="CHEBI:29103"/>
    </cofactor>
    <text evidence="16">A monovalent cation. Ammonium or potassium.</text>
</comment>
<evidence type="ECO:0000256" key="5">
    <source>
        <dbReference type="ARBA" id="ARBA00011738"/>
    </source>
</evidence>
<feature type="binding site" evidence="16">
    <location>
        <begin position="6"/>
        <end position="13"/>
    </location>
    <ligand>
        <name>ATP</name>
        <dbReference type="ChEBI" id="CHEBI:30616"/>
    </ligand>
</feature>
<dbReference type="HAMAP" id="MF_01274">
    <property type="entry name" value="Pantothen_kinase_3"/>
    <property type="match status" value="1"/>
</dbReference>
<evidence type="ECO:0000256" key="7">
    <source>
        <dbReference type="ARBA" id="ARBA00022490"/>
    </source>
</evidence>
<dbReference type="EMBL" id="SLXA01000002">
    <property type="protein sequence ID" value="TCO85854.1"/>
    <property type="molecule type" value="Genomic_DNA"/>
</dbReference>
<feature type="binding site" evidence="16">
    <location>
        <position position="130"/>
    </location>
    <ligand>
        <name>K(+)</name>
        <dbReference type="ChEBI" id="CHEBI:29103"/>
    </ligand>
</feature>
<keyword evidence="12 16" id="KW-0630">Potassium</keyword>
<proteinExistence type="inferred from homology"/>
<evidence type="ECO:0000256" key="8">
    <source>
        <dbReference type="ARBA" id="ARBA00022679"/>
    </source>
</evidence>
<dbReference type="AlphaFoldDB" id="A0A4R2LPK9"/>
<dbReference type="GO" id="GO:0046872">
    <property type="term" value="F:metal ion binding"/>
    <property type="evidence" value="ECO:0007669"/>
    <property type="project" value="UniProtKB-KW"/>
</dbReference>
<dbReference type="OrthoDB" id="9804707at2"/>
<dbReference type="PANTHER" id="PTHR34265:SF1">
    <property type="entry name" value="TYPE III PANTOTHENATE KINASE"/>
    <property type="match status" value="1"/>
</dbReference>
<comment type="subcellular location">
    <subcellularLocation>
        <location evidence="3 16">Cytoplasm</location>
    </subcellularLocation>
</comment>
<evidence type="ECO:0000256" key="14">
    <source>
        <dbReference type="ARBA" id="ARBA00038036"/>
    </source>
</evidence>
<keyword evidence="13 16" id="KW-0173">Coenzyme A biosynthesis</keyword>
<evidence type="ECO:0000256" key="3">
    <source>
        <dbReference type="ARBA" id="ARBA00004496"/>
    </source>
</evidence>
<keyword evidence="11 16" id="KW-0067">ATP-binding</keyword>
<dbReference type="PANTHER" id="PTHR34265">
    <property type="entry name" value="TYPE III PANTOTHENATE KINASE"/>
    <property type="match status" value="1"/>
</dbReference>
<comment type="subunit">
    <text evidence="5 16">Homodimer.</text>
</comment>
<keyword evidence="10 16" id="KW-0418">Kinase</keyword>
<dbReference type="Pfam" id="PF03309">
    <property type="entry name" value="Pan_kinase"/>
    <property type="match status" value="1"/>
</dbReference>
<feature type="binding site" evidence="16">
    <location>
        <begin position="108"/>
        <end position="111"/>
    </location>
    <ligand>
        <name>substrate</name>
    </ligand>
</feature>
<evidence type="ECO:0000256" key="4">
    <source>
        <dbReference type="ARBA" id="ARBA00005225"/>
    </source>
</evidence>
<evidence type="ECO:0000256" key="1">
    <source>
        <dbReference type="ARBA" id="ARBA00001206"/>
    </source>
</evidence>
<evidence type="ECO:0000256" key="2">
    <source>
        <dbReference type="ARBA" id="ARBA00001958"/>
    </source>
</evidence>
<dbReference type="Proteomes" id="UP000295711">
    <property type="component" value="Unassembled WGS sequence"/>
</dbReference>
<dbReference type="SUPFAM" id="SSF53067">
    <property type="entry name" value="Actin-like ATPase domain"/>
    <property type="match status" value="2"/>
</dbReference>
<comment type="caution">
    <text evidence="16">Lacks conserved residue(s) required for the propagation of feature annotation.</text>
</comment>
<comment type="function">
    <text evidence="16">Catalyzes the phosphorylation of pantothenate (Pan), the first step in CoA biosynthesis.</text>
</comment>
<dbReference type="InterPro" id="IPR004619">
    <property type="entry name" value="Type_III_PanK"/>
</dbReference>
<evidence type="ECO:0000256" key="13">
    <source>
        <dbReference type="ARBA" id="ARBA00022993"/>
    </source>
</evidence>
<comment type="cofactor">
    <cofactor evidence="2">
        <name>K(+)</name>
        <dbReference type="ChEBI" id="CHEBI:29103"/>
    </cofactor>
</comment>
<dbReference type="GO" id="GO:0015937">
    <property type="term" value="P:coenzyme A biosynthetic process"/>
    <property type="evidence" value="ECO:0007669"/>
    <property type="project" value="UniProtKB-UniRule"/>
</dbReference>
<keyword evidence="16" id="KW-0479">Metal-binding</keyword>
<comment type="catalytic activity">
    <reaction evidence="1 16">
        <text>(R)-pantothenate + ATP = (R)-4'-phosphopantothenate + ADP + H(+)</text>
        <dbReference type="Rhea" id="RHEA:16373"/>
        <dbReference type="ChEBI" id="CHEBI:10986"/>
        <dbReference type="ChEBI" id="CHEBI:15378"/>
        <dbReference type="ChEBI" id="CHEBI:29032"/>
        <dbReference type="ChEBI" id="CHEBI:30616"/>
        <dbReference type="ChEBI" id="CHEBI:456216"/>
        <dbReference type="EC" id="2.7.1.33"/>
    </reaction>
</comment>
<organism evidence="17 18">
    <name type="scientific">Frisingicoccus caecimuris</name>
    <dbReference type="NCBI Taxonomy" id="1796636"/>
    <lineage>
        <taxon>Bacteria</taxon>
        <taxon>Bacillati</taxon>
        <taxon>Bacillota</taxon>
        <taxon>Clostridia</taxon>
        <taxon>Lachnospirales</taxon>
        <taxon>Lachnospiraceae</taxon>
        <taxon>Frisingicoccus</taxon>
    </lineage>
</organism>
<dbReference type="RefSeq" id="WP_132088753.1">
    <property type="nucleotide sequence ID" value="NZ_JANKAQ010000001.1"/>
</dbReference>
<dbReference type="Gene3D" id="3.30.420.40">
    <property type="match status" value="2"/>
</dbReference>
<dbReference type="UniPathway" id="UPA00241">
    <property type="reaction ID" value="UER00352"/>
</dbReference>
<name>A0A4R2LPK9_9FIRM</name>
<dbReference type="CDD" id="cd24015">
    <property type="entry name" value="ASKHA_NBD_PanK-III"/>
    <property type="match status" value="1"/>
</dbReference>
<accession>A0A4R2LPK9</accession>
<gene>
    <name evidence="16" type="primary">coaX</name>
    <name evidence="17" type="ORF">EV212_102169</name>
</gene>
<dbReference type="GO" id="GO:0005524">
    <property type="term" value="F:ATP binding"/>
    <property type="evidence" value="ECO:0007669"/>
    <property type="project" value="UniProtKB-UniRule"/>
</dbReference>
<evidence type="ECO:0000256" key="6">
    <source>
        <dbReference type="ARBA" id="ARBA00012102"/>
    </source>
</evidence>
<dbReference type="NCBIfam" id="TIGR00671">
    <property type="entry name" value="baf"/>
    <property type="match status" value="1"/>
</dbReference>
<keyword evidence="8 16" id="KW-0808">Transferase</keyword>
<feature type="active site" description="Proton acceptor" evidence="16">
    <location>
        <position position="110"/>
    </location>
</feature>
<feature type="binding site" evidence="16">
    <location>
        <position position="185"/>
    </location>
    <ligand>
        <name>substrate</name>
    </ligand>
</feature>
<reference evidence="17 18" key="1">
    <citation type="submission" date="2019-03" db="EMBL/GenBank/DDBJ databases">
        <title>Genomic Encyclopedia of Type Strains, Phase IV (KMG-IV): sequencing the most valuable type-strain genomes for metagenomic binning, comparative biology and taxonomic classification.</title>
        <authorList>
            <person name="Goeker M."/>
        </authorList>
    </citation>
    <scope>NUCLEOTIDE SEQUENCE [LARGE SCALE GENOMIC DNA]</scope>
    <source>
        <strain evidence="17 18">DSM 28559</strain>
    </source>
</reference>
<keyword evidence="9 16" id="KW-0547">Nucleotide-binding</keyword>
<evidence type="ECO:0000313" key="18">
    <source>
        <dbReference type="Proteomes" id="UP000295711"/>
    </source>
</evidence>
<dbReference type="NCBIfam" id="NF009855">
    <property type="entry name" value="PRK13321.1"/>
    <property type="match status" value="1"/>
</dbReference>
<protein>
    <recommendedName>
        <fullName evidence="15 16">Type III pantothenate kinase</fullName>
        <ecNumber evidence="6 16">2.7.1.33</ecNumber>
    </recommendedName>
    <alternativeName>
        <fullName evidence="16">PanK-III</fullName>
    </alternativeName>
    <alternativeName>
        <fullName evidence="16">Pantothenic acid kinase</fullName>
    </alternativeName>
</protein>
<comment type="similarity">
    <text evidence="14 16">Belongs to the type III pantothenate kinase family.</text>
</comment>
<comment type="caution">
    <text evidence="17">The sequence shown here is derived from an EMBL/GenBank/DDBJ whole genome shotgun (WGS) entry which is preliminary data.</text>
</comment>
<evidence type="ECO:0000313" key="17">
    <source>
        <dbReference type="EMBL" id="TCO85854.1"/>
    </source>
</evidence>
<dbReference type="EC" id="2.7.1.33" evidence="6 16"/>
<dbReference type="GO" id="GO:0005737">
    <property type="term" value="C:cytoplasm"/>
    <property type="evidence" value="ECO:0007669"/>
    <property type="project" value="UniProtKB-SubCell"/>
</dbReference>
<feature type="binding site" evidence="16">
    <location>
        <position position="133"/>
    </location>
    <ligand>
        <name>ATP</name>
        <dbReference type="ChEBI" id="CHEBI:30616"/>
    </ligand>
</feature>
<evidence type="ECO:0000256" key="9">
    <source>
        <dbReference type="ARBA" id="ARBA00022741"/>
    </source>
</evidence>
<evidence type="ECO:0000256" key="10">
    <source>
        <dbReference type="ARBA" id="ARBA00022777"/>
    </source>
</evidence>
<sequence>MIAAVDIGNSNIVIGLMDEARQVCFSGRIRSDRQKTKEEFMIELKTLLEIYHVTLEGVQGIIISSVVPGLTDVVREGLSLMTGLTPLVVGHGIRTGIRIATDHPASLGSDLVVDAVAATEEYPGTIAIFDMGTATTCSVVDGRRSYLGTLIMPGVKISQDALTERTSQLPYIRFEKPKHMIGKNTIESMQSGLIYGNAAMVDGLIERIEDELGCEITVLATGGIAGVIVPHCRKKIIYDPDLLLKGLWYIYHKNVKEN</sequence>
<evidence type="ECO:0000256" key="11">
    <source>
        <dbReference type="ARBA" id="ARBA00022840"/>
    </source>
</evidence>
<keyword evidence="7 16" id="KW-0963">Cytoplasm</keyword>
<evidence type="ECO:0000256" key="12">
    <source>
        <dbReference type="ARBA" id="ARBA00022958"/>
    </source>
</evidence>
<keyword evidence="18" id="KW-1185">Reference proteome</keyword>
<dbReference type="GO" id="GO:0004594">
    <property type="term" value="F:pantothenate kinase activity"/>
    <property type="evidence" value="ECO:0007669"/>
    <property type="project" value="UniProtKB-UniRule"/>
</dbReference>
<evidence type="ECO:0000256" key="15">
    <source>
        <dbReference type="ARBA" id="ARBA00040883"/>
    </source>
</evidence>
<evidence type="ECO:0000256" key="16">
    <source>
        <dbReference type="HAMAP-Rule" id="MF_01274"/>
    </source>
</evidence>